<dbReference type="RefSeq" id="WP_190208605.1">
    <property type="nucleotide sequence ID" value="NZ_BNBI01000027.1"/>
</dbReference>
<feature type="domain" description="FAD dependent oxidoreductase" evidence="3">
    <location>
        <begin position="2"/>
        <end position="51"/>
    </location>
</feature>
<dbReference type="AlphaFoldDB" id="A0A919B1Q3"/>
<dbReference type="InterPro" id="IPR006076">
    <property type="entry name" value="FAD-dep_OxRdtase"/>
</dbReference>
<dbReference type="InterPro" id="IPR036188">
    <property type="entry name" value="FAD/NAD-bd_sf"/>
</dbReference>
<dbReference type="InterPro" id="IPR050493">
    <property type="entry name" value="FAD-dep_Monooxygenase_BioMet"/>
</dbReference>
<dbReference type="GO" id="GO:0071949">
    <property type="term" value="F:FAD binding"/>
    <property type="evidence" value="ECO:0007669"/>
    <property type="project" value="InterPro"/>
</dbReference>
<dbReference type="Pfam" id="PF01494">
    <property type="entry name" value="FAD_binding_3"/>
    <property type="match status" value="1"/>
</dbReference>
<organism evidence="5 6">
    <name type="scientific">Streptomyces fumanus</name>
    <dbReference type="NCBI Taxonomy" id="67302"/>
    <lineage>
        <taxon>Bacteria</taxon>
        <taxon>Bacillati</taxon>
        <taxon>Actinomycetota</taxon>
        <taxon>Actinomycetes</taxon>
        <taxon>Kitasatosporales</taxon>
        <taxon>Streptomycetaceae</taxon>
        <taxon>Streptomyces</taxon>
    </lineage>
</organism>
<dbReference type="Pfam" id="PF01266">
    <property type="entry name" value="DAO"/>
    <property type="match status" value="1"/>
</dbReference>
<keyword evidence="6" id="KW-1185">Reference proteome</keyword>
<dbReference type="PRINTS" id="PR00420">
    <property type="entry name" value="RNGMNOXGNASE"/>
</dbReference>
<reference evidence="5" key="2">
    <citation type="submission" date="2020-09" db="EMBL/GenBank/DDBJ databases">
        <authorList>
            <person name="Sun Q."/>
            <person name="Ohkuma M."/>
        </authorList>
    </citation>
    <scope>NUCLEOTIDE SEQUENCE</scope>
    <source>
        <strain evidence="5">JCM 4477</strain>
    </source>
</reference>
<dbReference type="Gene3D" id="3.30.9.100">
    <property type="match status" value="1"/>
</dbReference>
<evidence type="ECO:0000259" key="3">
    <source>
        <dbReference type="Pfam" id="PF01266"/>
    </source>
</evidence>
<keyword evidence="1" id="KW-0560">Oxidoreductase</keyword>
<accession>A0A919B1Q3</accession>
<evidence type="ECO:0000256" key="2">
    <source>
        <dbReference type="ARBA" id="ARBA00023033"/>
    </source>
</evidence>
<evidence type="ECO:0000256" key="1">
    <source>
        <dbReference type="ARBA" id="ARBA00023002"/>
    </source>
</evidence>
<sequence>MRVLVIGAGPTGLALAVMLAGDGHRVTVLERDPGPPPGGPEAAWASWPRPGVSQFRHPHFLLPAVFRTLRAEVPDVLVELARMGLRPGNLLDGAHRLGVLDGARPGDEHFTMMGVRRPLFETALDTVAARTPGLTVRRRTAVTALLAGRERVPRRPHVRGVLTADGEAVLADLVVDAAGRNSPVGRMLRDLGAPGPVEERAESGFLAYTRYFRAADGTESDVPLWPSSHYESVSTISCAVDAGTRSVSFVVSRRDRSLRALHREKAWDAALRLFPAEARWIRTGRPVTGVLAMSGMESRHRDAVVDGLPVATGVLSVGDAWATTNPLFGLGMSLGLRHAALLRALLRTEDADEPRQLALGFAEATERTLSPVRRHLGVWDRHRLAGIDHLLRQPPRPYEPGDAAWDFRRTLDVVKLRDPEVLRAVAATAALLVTPEAAFGDPALVERVLALGRRTPAPWVPGPSRADLLAAVGAG</sequence>
<comment type="caution">
    <text evidence="5">The sequence shown here is derived from an EMBL/GenBank/DDBJ whole genome shotgun (WGS) entry which is preliminary data.</text>
</comment>
<feature type="domain" description="FAD-binding" evidence="4">
    <location>
        <begin position="114"/>
        <end position="344"/>
    </location>
</feature>
<dbReference type="GO" id="GO:0004497">
    <property type="term" value="F:monooxygenase activity"/>
    <property type="evidence" value="ECO:0007669"/>
    <property type="project" value="UniProtKB-KW"/>
</dbReference>
<dbReference type="PANTHER" id="PTHR13789:SF309">
    <property type="entry name" value="PUTATIVE (AFU_ORTHOLOGUE AFUA_6G14510)-RELATED"/>
    <property type="match status" value="1"/>
</dbReference>
<evidence type="ECO:0000313" key="5">
    <source>
        <dbReference type="EMBL" id="GHF35420.1"/>
    </source>
</evidence>
<dbReference type="Gene3D" id="3.50.50.60">
    <property type="entry name" value="FAD/NAD(P)-binding domain"/>
    <property type="match status" value="2"/>
</dbReference>
<evidence type="ECO:0008006" key="7">
    <source>
        <dbReference type="Google" id="ProtNLM"/>
    </source>
</evidence>
<protein>
    <recommendedName>
        <fullName evidence="7">FAD-dependent oxidoreductase</fullName>
    </recommendedName>
</protein>
<keyword evidence="2" id="KW-0503">Monooxygenase</keyword>
<reference evidence="5" key="1">
    <citation type="journal article" date="2014" name="Int. J. Syst. Evol. Microbiol.">
        <title>Complete genome sequence of Corynebacterium casei LMG S-19264T (=DSM 44701T), isolated from a smear-ripened cheese.</title>
        <authorList>
            <consortium name="US DOE Joint Genome Institute (JGI-PGF)"/>
            <person name="Walter F."/>
            <person name="Albersmeier A."/>
            <person name="Kalinowski J."/>
            <person name="Ruckert C."/>
        </authorList>
    </citation>
    <scope>NUCLEOTIDE SEQUENCE</scope>
    <source>
        <strain evidence="5">JCM 4477</strain>
    </source>
</reference>
<dbReference type="InterPro" id="IPR002938">
    <property type="entry name" value="FAD-bd"/>
</dbReference>
<proteinExistence type="predicted"/>
<dbReference type="PANTHER" id="PTHR13789">
    <property type="entry name" value="MONOOXYGENASE"/>
    <property type="match status" value="1"/>
</dbReference>
<evidence type="ECO:0000259" key="4">
    <source>
        <dbReference type="Pfam" id="PF01494"/>
    </source>
</evidence>
<dbReference type="EMBL" id="BNBI01000027">
    <property type="protein sequence ID" value="GHF35420.1"/>
    <property type="molecule type" value="Genomic_DNA"/>
</dbReference>
<dbReference type="SUPFAM" id="SSF51905">
    <property type="entry name" value="FAD/NAD(P)-binding domain"/>
    <property type="match status" value="1"/>
</dbReference>
<evidence type="ECO:0000313" key="6">
    <source>
        <dbReference type="Proteomes" id="UP000630718"/>
    </source>
</evidence>
<dbReference type="Proteomes" id="UP000630718">
    <property type="component" value="Unassembled WGS sequence"/>
</dbReference>
<name>A0A919B1Q3_9ACTN</name>
<gene>
    <name evidence="5" type="ORF">GCM10018772_70980</name>
</gene>